<evidence type="ECO:0000256" key="13">
    <source>
        <dbReference type="SAM" id="MobiDB-lite"/>
    </source>
</evidence>
<dbReference type="OrthoDB" id="9803176at2"/>
<dbReference type="CDD" id="cd16916">
    <property type="entry name" value="HATPase_CheA-like"/>
    <property type="match status" value="1"/>
</dbReference>
<dbReference type="Pfam" id="PF02895">
    <property type="entry name" value="H-kinase_dim"/>
    <property type="match status" value="1"/>
</dbReference>
<dbReference type="Pfam" id="PF01627">
    <property type="entry name" value="Hpt"/>
    <property type="match status" value="1"/>
</dbReference>
<evidence type="ECO:0000256" key="8">
    <source>
        <dbReference type="ARBA" id="ARBA00022777"/>
    </source>
</evidence>
<dbReference type="PROSITE" id="PS50894">
    <property type="entry name" value="HPT"/>
    <property type="match status" value="1"/>
</dbReference>
<dbReference type="GO" id="GO:0005524">
    <property type="term" value="F:ATP binding"/>
    <property type="evidence" value="ECO:0007669"/>
    <property type="project" value="UniProtKB-KW"/>
</dbReference>
<evidence type="ECO:0000313" key="18">
    <source>
        <dbReference type="Proteomes" id="UP000198729"/>
    </source>
</evidence>
<dbReference type="InterPro" id="IPR008207">
    <property type="entry name" value="Sig_transdc_His_kin_Hpt_dom"/>
</dbReference>
<feature type="domain" description="HPt" evidence="16">
    <location>
        <begin position="1"/>
        <end position="105"/>
    </location>
</feature>
<dbReference type="GO" id="GO:0005737">
    <property type="term" value="C:cytoplasm"/>
    <property type="evidence" value="ECO:0007669"/>
    <property type="project" value="InterPro"/>
</dbReference>
<evidence type="ECO:0000259" key="16">
    <source>
        <dbReference type="PROSITE" id="PS50894"/>
    </source>
</evidence>
<keyword evidence="5 12" id="KW-0597">Phosphoprotein</keyword>
<dbReference type="FunFam" id="2.30.30.40:FF:000048">
    <property type="entry name" value="Chemotaxis protein CheA, putative"/>
    <property type="match status" value="1"/>
</dbReference>
<evidence type="ECO:0000256" key="2">
    <source>
        <dbReference type="ARBA" id="ARBA00012438"/>
    </source>
</evidence>
<sequence length="705" mass="76332">MSADLEQFYQIFFEEASELLTEMDTRLLELDMHSPEPENLNAIFRVAHSIKGGADTFGFTDMAEMTHMLESLLDKLRKGELTLCSEMVDAFLQASDVLKQQLNDHSGKGQVNADEARLASQKLKELMTTTATEEAIPTALAATSAAAELNRMAGSVLSKAPDEQPVSSTRSSTTKEISTKIPVTYRINFSCQDLSEAVMTKLLTNLARQGSLENLNNPQQQDSCCLKLTTMESEEDIWETLAFIVDPVTLAIEAEAIAQEPADNIAPAADKPAVMMDVPPNGTTTETIKNGHSNSSIKTTPEPARPKAAASSESSSIRVSIEKVDQMINLVGELVITQAMLAQTASQITPVIHERLLNGLNQLERNTRDLQKSVMSIRMMPISFVFSRFPRVVRDVAAKLGKKVELKTVGEGTELDKGLIEKITDPLTHLIRNSLDHGIESPEKRVALGKPAQGTITLRASHQGGSIVIEVSDDGAGLNRERILSKACERGLPVSETMSDQEVWMLIFEAGFSTTEIVTDVSGRGVGMDVVKRNIHALGGRVEIDSSLGQGTKISIRLPLTLAILDGLSVAVGDQLFVVPLTYITESLKPQAADIRTVRGLGRVVQVRGEYLPVIALHEVLGLQPAMTQIHDGILIILDAEGSKVAMLVDTLAGQHQFVIKSLESNYRRVQGVSGATIMGDGRVALILDAAALVSMVKRTLVDAA</sequence>
<keyword evidence="10" id="KW-0902">Two-component regulatory system</keyword>
<keyword evidence="4" id="KW-0145">Chemotaxis</keyword>
<gene>
    <name evidence="17" type="primary">cheA</name>
    <name evidence="17" type="ORF">NSMM_480032</name>
</gene>
<comment type="function">
    <text evidence="11">Involved in the transmission of sensory signals from the chemoreceptors to the flagellar motors. CheA is autophosphorylated; it can transfer its phosphate group to either CheB or CheY.</text>
</comment>
<dbReference type="Pfam" id="PF02518">
    <property type="entry name" value="HATPase_c"/>
    <property type="match status" value="1"/>
</dbReference>
<feature type="compositionally biased region" description="Low complexity" evidence="13">
    <location>
        <begin position="306"/>
        <end position="316"/>
    </location>
</feature>
<dbReference type="FunFam" id="3.30.565.10:FF:000016">
    <property type="entry name" value="Chemotaxis protein CheA, putative"/>
    <property type="match status" value="1"/>
</dbReference>
<dbReference type="EMBL" id="FMWO01000056">
    <property type="protein sequence ID" value="SCZ86030.1"/>
    <property type="molecule type" value="Genomic_DNA"/>
</dbReference>
<dbReference type="Proteomes" id="UP000198729">
    <property type="component" value="Unassembled WGS sequence"/>
</dbReference>
<evidence type="ECO:0000256" key="1">
    <source>
        <dbReference type="ARBA" id="ARBA00000085"/>
    </source>
</evidence>
<dbReference type="SUPFAM" id="SSF50341">
    <property type="entry name" value="CheW-like"/>
    <property type="match status" value="1"/>
</dbReference>
<dbReference type="SMART" id="SM01231">
    <property type="entry name" value="H-kinase_dim"/>
    <property type="match status" value="1"/>
</dbReference>
<dbReference type="GO" id="GO:0000155">
    <property type="term" value="F:phosphorelay sensor kinase activity"/>
    <property type="evidence" value="ECO:0007669"/>
    <property type="project" value="InterPro"/>
</dbReference>
<dbReference type="InterPro" id="IPR004358">
    <property type="entry name" value="Sig_transdc_His_kin-like_C"/>
</dbReference>
<accession>A0A1G5SGN4</accession>
<dbReference type="PANTHER" id="PTHR43395">
    <property type="entry name" value="SENSOR HISTIDINE KINASE CHEA"/>
    <property type="match status" value="1"/>
</dbReference>
<dbReference type="InterPro" id="IPR036061">
    <property type="entry name" value="CheW-like_dom_sf"/>
</dbReference>
<evidence type="ECO:0000256" key="4">
    <source>
        <dbReference type="ARBA" id="ARBA00022500"/>
    </source>
</evidence>
<dbReference type="SMART" id="SM00260">
    <property type="entry name" value="CheW"/>
    <property type="match status" value="1"/>
</dbReference>
<dbReference type="PROSITE" id="PS50109">
    <property type="entry name" value="HIS_KIN"/>
    <property type="match status" value="1"/>
</dbReference>
<dbReference type="PRINTS" id="PR00344">
    <property type="entry name" value="BCTRLSENSOR"/>
</dbReference>
<feature type="domain" description="Histidine kinase" evidence="14">
    <location>
        <begin position="354"/>
        <end position="562"/>
    </location>
</feature>
<evidence type="ECO:0000259" key="14">
    <source>
        <dbReference type="PROSITE" id="PS50109"/>
    </source>
</evidence>
<keyword evidence="8 17" id="KW-0418">Kinase</keyword>
<proteinExistence type="predicted"/>
<organism evidence="17 18">
    <name type="scientific">Nitrosomonas mobilis</name>
    <dbReference type="NCBI Taxonomy" id="51642"/>
    <lineage>
        <taxon>Bacteria</taxon>
        <taxon>Pseudomonadati</taxon>
        <taxon>Pseudomonadota</taxon>
        <taxon>Betaproteobacteria</taxon>
        <taxon>Nitrosomonadales</taxon>
        <taxon>Nitrosomonadaceae</taxon>
        <taxon>Nitrosomonas</taxon>
    </lineage>
</organism>
<dbReference type="STRING" id="51642.NSMM_480032"/>
<evidence type="ECO:0000256" key="6">
    <source>
        <dbReference type="ARBA" id="ARBA00022679"/>
    </source>
</evidence>
<protein>
    <recommendedName>
        <fullName evidence="3">Chemotaxis protein CheA</fullName>
        <ecNumber evidence="2">2.7.13.3</ecNumber>
    </recommendedName>
</protein>
<evidence type="ECO:0000256" key="9">
    <source>
        <dbReference type="ARBA" id="ARBA00022840"/>
    </source>
</evidence>
<dbReference type="PANTHER" id="PTHR43395:SF10">
    <property type="entry name" value="CHEMOTAXIS PROTEIN CHEA"/>
    <property type="match status" value="1"/>
</dbReference>
<dbReference type="EC" id="2.7.13.3" evidence="2"/>
<dbReference type="Pfam" id="PF01584">
    <property type="entry name" value="CheW"/>
    <property type="match status" value="1"/>
</dbReference>
<keyword evidence="6" id="KW-0808">Transferase</keyword>
<dbReference type="SUPFAM" id="SSF55874">
    <property type="entry name" value="ATPase domain of HSP90 chaperone/DNA topoisomerase II/histidine kinase"/>
    <property type="match status" value="1"/>
</dbReference>
<dbReference type="Gene3D" id="1.10.287.560">
    <property type="entry name" value="Histidine kinase CheA-like, homodimeric domain"/>
    <property type="match status" value="1"/>
</dbReference>
<dbReference type="Gene3D" id="3.30.565.10">
    <property type="entry name" value="Histidine kinase-like ATPase, C-terminal domain"/>
    <property type="match status" value="1"/>
</dbReference>
<evidence type="ECO:0000256" key="10">
    <source>
        <dbReference type="ARBA" id="ARBA00023012"/>
    </source>
</evidence>
<keyword evidence="18" id="KW-1185">Reference proteome</keyword>
<name>A0A1G5SGN4_9PROT</name>
<evidence type="ECO:0000256" key="3">
    <source>
        <dbReference type="ARBA" id="ARBA00021495"/>
    </source>
</evidence>
<dbReference type="InterPro" id="IPR005467">
    <property type="entry name" value="His_kinase_dom"/>
</dbReference>
<evidence type="ECO:0000256" key="5">
    <source>
        <dbReference type="ARBA" id="ARBA00022553"/>
    </source>
</evidence>
<dbReference type="SUPFAM" id="SSF47384">
    <property type="entry name" value="Homodimeric domain of signal transducing histidine kinase"/>
    <property type="match status" value="1"/>
</dbReference>
<dbReference type="AlphaFoldDB" id="A0A1G5SGN4"/>
<evidence type="ECO:0000313" key="17">
    <source>
        <dbReference type="EMBL" id="SCZ86030.1"/>
    </source>
</evidence>
<dbReference type="InterPro" id="IPR003594">
    <property type="entry name" value="HATPase_dom"/>
</dbReference>
<evidence type="ECO:0000256" key="12">
    <source>
        <dbReference type="PROSITE-ProRule" id="PRU00110"/>
    </source>
</evidence>
<feature type="region of interest" description="Disordered" evidence="13">
    <location>
        <begin position="279"/>
        <end position="316"/>
    </location>
</feature>
<dbReference type="InterPro" id="IPR051315">
    <property type="entry name" value="Bact_Chemotaxis_CheA"/>
</dbReference>
<feature type="compositionally biased region" description="Polar residues" evidence="13">
    <location>
        <begin position="281"/>
        <end position="299"/>
    </location>
</feature>
<dbReference type="InterPro" id="IPR036097">
    <property type="entry name" value="HisK_dim/P_sf"/>
</dbReference>
<evidence type="ECO:0000256" key="11">
    <source>
        <dbReference type="ARBA" id="ARBA00035100"/>
    </source>
</evidence>
<dbReference type="CDD" id="cd00731">
    <property type="entry name" value="CheA_reg"/>
    <property type="match status" value="1"/>
</dbReference>
<dbReference type="InterPro" id="IPR002545">
    <property type="entry name" value="CheW-lke_dom"/>
</dbReference>
<keyword evidence="9" id="KW-0067">ATP-binding</keyword>
<dbReference type="InterPro" id="IPR004105">
    <property type="entry name" value="CheA-like_dim"/>
</dbReference>
<dbReference type="Gene3D" id="1.20.120.160">
    <property type="entry name" value="HPT domain"/>
    <property type="match status" value="1"/>
</dbReference>
<dbReference type="InterPro" id="IPR037006">
    <property type="entry name" value="CheA-like_homodim_sf"/>
</dbReference>
<dbReference type="InterPro" id="IPR036890">
    <property type="entry name" value="HATPase_C_sf"/>
</dbReference>
<feature type="modified residue" description="Phosphohistidine" evidence="12">
    <location>
        <position position="48"/>
    </location>
</feature>
<dbReference type="Gene3D" id="2.30.30.40">
    <property type="entry name" value="SH3 Domains"/>
    <property type="match status" value="1"/>
</dbReference>
<dbReference type="SMART" id="SM00387">
    <property type="entry name" value="HATPase_c"/>
    <property type="match status" value="1"/>
</dbReference>
<dbReference type="RefSeq" id="WP_090286803.1">
    <property type="nucleotide sequence ID" value="NZ_FMWO01000056.1"/>
</dbReference>
<feature type="domain" description="CheW-like" evidence="15">
    <location>
        <begin position="564"/>
        <end position="699"/>
    </location>
</feature>
<evidence type="ECO:0000256" key="7">
    <source>
        <dbReference type="ARBA" id="ARBA00022741"/>
    </source>
</evidence>
<comment type="catalytic activity">
    <reaction evidence="1">
        <text>ATP + protein L-histidine = ADP + protein N-phospho-L-histidine.</text>
        <dbReference type="EC" id="2.7.13.3"/>
    </reaction>
</comment>
<keyword evidence="7" id="KW-0547">Nucleotide-binding</keyword>
<dbReference type="CDD" id="cd00088">
    <property type="entry name" value="HPT"/>
    <property type="match status" value="1"/>
</dbReference>
<evidence type="ECO:0000259" key="15">
    <source>
        <dbReference type="PROSITE" id="PS50851"/>
    </source>
</evidence>
<dbReference type="GO" id="GO:0006935">
    <property type="term" value="P:chemotaxis"/>
    <property type="evidence" value="ECO:0007669"/>
    <property type="project" value="UniProtKB-KW"/>
</dbReference>
<reference evidence="17 18" key="1">
    <citation type="submission" date="2016-10" db="EMBL/GenBank/DDBJ databases">
        <authorList>
            <person name="de Groot N.N."/>
        </authorList>
    </citation>
    <scope>NUCLEOTIDE SEQUENCE [LARGE SCALE GENOMIC DNA]</scope>
    <source>
        <strain evidence="17">1</strain>
    </source>
</reference>
<dbReference type="PROSITE" id="PS50851">
    <property type="entry name" value="CHEW"/>
    <property type="match status" value="1"/>
</dbReference>
<dbReference type="SMART" id="SM00073">
    <property type="entry name" value="HPT"/>
    <property type="match status" value="1"/>
</dbReference>
<dbReference type="InterPro" id="IPR036641">
    <property type="entry name" value="HPT_dom_sf"/>
</dbReference>
<dbReference type="SUPFAM" id="SSF47226">
    <property type="entry name" value="Histidine-containing phosphotransfer domain, HPT domain"/>
    <property type="match status" value="1"/>
</dbReference>